<feature type="region of interest" description="Disordered" evidence="1">
    <location>
        <begin position="83"/>
        <end position="120"/>
    </location>
</feature>
<comment type="caution">
    <text evidence="2">The sequence shown here is derived from an EMBL/GenBank/DDBJ whole genome shotgun (WGS) entry which is preliminary data.</text>
</comment>
<dbReference type="AlphaFoldDB" id="A0A4Z2GDT5"/>
<evidence type="ECO:0000313" key="3">
    <source>
        <dbReference type="Proteomes" id="UP000314294"/>
    </source>
</evidence>
<gene>
    <name evidence="2" type="ORF">EYF80_038342</name>
</gene>
<sequence length="120" mass="12722">MWLPAAHAQLQSQLGAPSSPQFPPSSPQFPPSVVLVSAEQLHRSVSTRLVELVIQFPPVSNIPAATRGSNSLVSGLDAVFPATAPESFDSQRKQNPRRKKEVKNPAAGVCSSADGFATTF</sequence>
<reference evidence="2 3" key="1">
    <citation type="submission" date="2019-03" db="EMBL/GenBank/DDBJ databases">
        <title>First draft genome of Liparis tanakae, snailfish: a comprehensive survey of snailfish specific genes.</title>
        <authorList>
            <person name="Kim W."/>
            <person name="Song I."/>
            <person name="Jeong J.-H."/>
            <person name="Kim D."/>
            <person name="Kim S."/>
            <person name="Ryu S."/>
            <person name="Song J.Y."/>
            <person name="Lee S.K."/>
        </authorList>
    </citation>
    <scope>NUCLEOTIDE SEQUENCE [LARGE SCALE GENOMIC DNA]</scope>
    <source>
        <tissue evidence="2">Muscle</tissue>
    </source>
</reference>
<dbReference type="EMBL" id="SRLO01000582">
    <property type="protein sequence ID" value="TNN51430.1"/>
    <property type="molecule type" value="Genomic_DNA"/>
</dbReference>
<organism evidence="2 3">
    <name type="scientific">Liparis tanakae</name>
    <name type="common">Tanaka's snailfish</name>
    <dbReference type="NCBI Taxonomy" id="230148"/>
    <lineage>
        <taxon>Eukaryota</taxon>
        <taxon>Metazoa</taxon>
        <taxon>Chordata</taxon>
        <taxon>Craniata</taxon>
        <taxon>Vertebrata</taxon>
        <taxon>Euteleostomi</taxon>
        <taxon>Actinopterygii</taxon>
        <taxon>Neopterygii</taxon>
        <taxon>Teleostei</taxon>
        <taxon>Neoteleostei</taxon>
        <taxon>Acanthomorphata</taxon>
        <taxon>Eupercaria</taxon>
        <taxon>Perciformes</taxon>
        <taxon>Cottioidei</taxon>
        <taxon>Cottales</taxon>
        <taxon>Liparidae</taxon>
        <taxon>Liparis</taxon>
    </lineage>
</organism>
<feature type="compositionally biased region" description="Pro residues" evidence="1">
    <location>
        <begin position="20"/>
        <end position="29"/>
    </location>
</feature>
<evidence type="ECO:0000313" key="2">
    <source>
        <dbReference type="EMBL" id="TNN51430.1"/>
    </source>
</evidence>
<name>A0A4Z2GDT5_9TELE</name>
<proteinExistence type="predicted"/>
<keyword evidence="3" id="KW-1185">Reference proteome</keyword>
<feature type="region of interest" description="Disordered" evidence="1">
    <location>
        <begin position="9"/>
        <end position="29"/>
    </location>
</feature>
<protein>
    <submittedName>
        <fullName evidence="2">Uncharacterized protein</fullName>
    </submittedName>
</protein>
<accession>A0A4Z2GDT5</accession>
<evidence type="ECO:0000256" key="1">
    <source>
        <dbReference type="SAM" id="MobiDB-lite"/>
    </source>
</evidence>
<dbReference type="Proteomes" id="UP000314294">
    <property type="component" value="Unassembled WGS sequence"/>
</dbReference>